<dbReference type="AlphaFoldDB" id="A0A9D7PQU3"/>
<gene>
    <name evidence="2" type="ORF">IPL58_02585</name>
</gene>
<feature type="region of interest" description="Disordered" evidence="1">
    <location>
        <begin position="169"/>
        <end position="205"/>
    </location>
</feature>
<evidence type="ECO:0000313" key="3">
    <source>
        <dbReference type="Proteomes" id="UP000886689"/>
    </source>
</evidence>
<dbReference type="Proteomes" id="UP000886689">
    <property type="component" value="Unassembled WGS sequence"/>
</dbReference>
<reference evidence="2" key="1">
    <citation type="submission" date="2020-10" db="EMBL/GenBank/DDBJ databases">
        <title>Connecting structure to function with the recovery of over 1000 high-quality activated sludge metagenome-assembled genomes encoding full-length rRNA genes using long-read sequencing.</title>
        <authorList>
            <person name="Singleton C.M."/>
            <person name="Petriglieri F."/>
            <person name="Kristensen J.M."/>
            <person name="Kirkegaard R.H."/>
            <person name="Michaelsen T.Y."/>
            <person name="Andersen M.H."/>
            <person name="Karst S.M."/>
            <person name="Dueholm M.S."/>
            <person name="Nielsen P.H."/>
            <person name="Albertsen M."/>
        </authorList>
    </citation>
    <scope>NUCLEOTIDE SEQUENCE</scope>
    <source>
        <strain evidence="2">Hirt_18-Q3-R61-65_BATAC.395</strain>
    </source>
</reference>
<evidence type="ECO:0000256" key="1">
    <source>
        <dbReference type="SAM" id="MobiDB-lite"/>
    </source>
</evidence>
<feature type="region of interest" description="Disordered" evidence="1">
    <location>
        <begin position="1"/>
        <end position="31"/>
    </location>
</feature>
<proteinExistence type="predicted"/>
<organism evidence="2 3">
    <name type="scientific">Candidatus Proximibacter danicus</name>
    <dbReference type="NCBI Taxonomy" id="2954365"/>
    <lineage>
        <taxon>Bacteria</taxon>
        <taxon>Pseudomonadati</taxon>
        <taxon>Pseudomonadota</taxon>
        <taxon>Betaproteobacteria</taxon>
        <taxon>Candidatus Proximibacter</taxon>
    </lineage>
</organism>
<comment type="caution">
    <text evidence="2">The sequence shown here is derived from an EMBL/GenBank/DDBJ whole genome shotgun (WGS) entry which is preliminary data.</text>
</comment>
<protein>
    <submittedName>
        <fullName evidence="2">DUF4124 domain-containing protein</fullName>
    </submittedName>
</protein>
<sequence length="205" mass="22116">MAQTVYESKGSKGRVFSDQPQPGSKPVELPPLNVIEPVPIAPATPRPAVEQAPPEAKVFAYRQLAVVFPEANGSVAANNATFEVRVSIDPPLQVGMGHSFFLRLDGRAVPGRYTATEMMVPPEFFGDIAPAGAQRHVLEVSVIDEQGGTLLTAPSVDFQTRFVNNLQRPHRLPPPYPVPLHKPATKPAPVLEPLPGSRPAVEGRR</sequence>
<accession>A0A9D7PQU3</accession>
<dbReference type="EMBL" id="JADJUC010000002">
    <property type="protein sequence ID" value="MBK8523092.1"/>
    <property type="molecule type" value="Genomic_DNA"/>
</dbReference>
<name>A0A9D7PQU3_9PROT</name>
<evidence type="ECO:0000313" key="2">
    <source>
        <dbReference type="EMBL" id="MBK8523092.1"/>
    </source>
</evidence>